<evidence type="ECO:0000256" key="2">
    <source>
        <dbReference type="ARBA" id="ARBA00022525"/>
    </source>
</evidence>
<keyword evidence="3" id="KW-0843">Virulence</keyword>
<evidence type="ECO:0000256" key="3">
    <source>
        <dbReference type="ARBA" id="ARBA00023026"/>
    </source>
</evidence>
<evidence type="ECO:0000313" key="7">
    <source>
        <dbReference type="Proteomes" id="UP001064632"/>
    </source>
</evidence>
<dbReference type="InterPro" id="IPR050708">
    <property type="entry name" value="T6SS_VgrG/RHS"/>
</dbReference>
<dbReference type="Gene3D" id="2.180.10.10">
    <property type="entry name" value="RHS repeat-associated core"/>
    <property type="match status" value="2"/>
</dbReference>
<dbReference type="InterPro" id="IPR003284">
    <property type="entry name" value="Sal_SpvB"/>
</dbReference>
<name>A0ABY6BFV3_9GAMM</name>
<protein>
    <recommendedName>
        <fullName evidence="5">Insecticide toxin TcdB middle/N-terminal domain-containing protein</fullName>
    </recommendedName>
</protein>
<keyword evidence="2" id="KW-0964">Secreted</keyword>
<feature type="region of interest" description="Disordered" evidence="4">
    <location>
        <begin position="1770"/>
        <end position="1789"/>
    </location>
</feature>
<dbReference type="NCBIfam" id="TIGR03696">
    <property type="entry name" value="Rhs_assc_core"/>
    <property type="match status" value="1"/>
</dbReference>
<evidence type="ECO:0000256" key="1">
    <source>
        <dbReference type="ARBA" id="ARBA00004613"/>
    </source>
</evidence>
<evidence type="ECO:0000313" key="6">
    <source>
        <dbReference type="EMBL" id="UXI68899.1"/>
    </source>
</evidence>
<dbReference type="InterPro" id="IPR022385">
    <property type="entry name" value="Rhs_assc_core"/>
</dbReference>
<dbReference type="PANTHER" id="PTHR32305:SF15">
    <property type="entry name" value="PROTEIN RHSA-RELATED"/>
    <property type="match status" value="1"/>
</dbReference>
<dbReference type="PANTHER" id="PTHR32305">
    <property type="match status" value="1"/>
</dbReference>
<dbReference type="Proteomes" id="UP001064632">
    <property type="component" value="Chromosome"/>
</dbReference>
<accession>A0ABY6BFV3</accession>
<dbReference type="Pfam" id="PF03534">
    <property type="entry name" value="SpvB"/>
    <property type="match status" value="1"/>
</dbReference>
<keyword evidence="7" id="KW-1185">Reference proteome</keyword>
<dbReference type="InterPro" id="IPR028994">
    <property type="entry name" value="Integrin_alpha_N"/>
</dbReference>
<organism evidence="6 7">
    <name type="scientific">Tahibacter amnicola</name>
    <dbReference type="NCBI Taxonomy" id="2976241"/>
    <lineage>
        <taxon>Bacteria</taxon>
        <taxon>Pseudomonadati</taxon>
        <taxon>Pseudomonadota</taxon>
        <taxon>Gammaproteobacteria</taxon>
        <taxon>Lysobacterales</taxon>
        <taxon>Rhodanobacteraceae</taxon>
        <taxon>Tahibacter</taxon>
    </lineage>
</organism>
<dbReference type="Pfam" id="PF12256">
    <property type="entry name" value="TcdB_toxin_midN"/>
    <property type="match status" value="1"/>
</dbReference>
<proteinExistence type="predicted"/>
<evidence type="ECO:0000259" key="5">
    <source>
        <dbReference type="Pfam" id="PF12256"/>
    </source>
</evidence>
<comment type="subcellular location">
    <subcellularLocation>
        <location evidence="1">Secreted</location>
    </subcellularLocation>
</comment>
<dbReference type="RefSeq" id="WP_261695858.1">
    <property type="nucleotide sequence ID" value="NZ_CP104694.1"/>
</dbReference>
<dbReference type="SUPFAM" id="SSF69318">
    <property type="entry name" value="Integrin alpha N-terminal domain"/>
    <property type="match status" value="1"/>
</dbReference>
<evidence type="ECO:0000256" key="4">
    <source>
        <dbReference type="SAM" id="MobiDB-lite"/>
    </source>
</evidence>
<feature type="domain" description="Insecticide toxin TcdB middle/N-terminal" evidence="5">
    <location>
        <begin position="856"/>
        <end position="1009"/>
    </location>
</feature>
<sequence length="2478" mass="265604">MLLHETTGPLRRAAVFCCPQLLRVLAHRAWRVLPWLVVTTVAGWQPVCAQSRAAVAVSADAGAPASRSVVVPTVDPASDQVGATVGQFRVDEAGQMNYTIPLYAPPGTAGVTPQISLHYNSQAGVSALGKGWLVGGQSAITRCRATREAGDFTGEDGQPIDGDPQPVRFAPTDRFCLDGERLILVQGLYGEDGAEYRLERDPFTRIHSRGGYHGDGDAYTGPLHFDVERRDGSTSHYGDTADSRLHRNGCGTSPSPCTERVAQWSLSRTEDSAGNYIAYTYLTGPTAGAPGEQVLSAVRYTGKRNLPGQDGPDLPPYAQLRFHYRTLPPAQWTTGFQAGSRFSRTQQLEAVSVEDEIDTATPRALRYYILDYVRSPSGNPGDVLQAITECSDASRSVCYRPTRFQWSTARYHFAPSTDQIGSGADFNGLVSYRLGDVDGDGRLDVVGWKRDATCGGTSSAPHSRLIVGFSDHDAAGRLHLERRQLPFCAPRDLTNADDAWQLFDYTGDGRDDLLVAGAAGSRWALHAAHARLSDRHSAFDTHVDLLDAAHDNTLIPVPADDFRRSQLADFNGDGLLDVLYPVQDAPTAQYGAMDVRFLERQPSGRYAFSPPHRLVVTWADGDPCATAGQSTDDPISCTLDFFANRPKRLGVASDFNADGRADLLFRVTRVYDTQCTTCRPGDGRALYATDTMHSDRARLRRAWYLFTTGVRTTGEDEPPTLTLRAMWGAASAQAGGDLPDTAEHLHLADFNGDGLADLLYREAGTVDRYRFRINAGAALLPSEAAGVVERADALQLVDVDNDGRSEILHPGAADGVFRMRRWQPSADNSAGQFGPSVVLPGGGATAPPGNDWVGLFADFDGDGAADHVRLKVARTAGAVLHASRGTPSDRHHPRGVVTQVTNGYGAATRVTYQPLTNAAIYRPDRESRNRVSWGRGSPVQDLLGPVTVVARAESSAPRIDAPLATSQLYYRYSGAKLQGGGRGFLGFRQVSTVDPNDGADGQPHYTETQSDYLQAFPYIGSAQSSVRRIGSTRFAPSPCLADPESAAGCFHDVGTVGWSPAQGPVVYEAISLWACQVPGDSSGCAPPWGSLGQCPAAGASGSLHRLLLASRSGILSAFRAQGEARPILAFAAGSSEQTRDAESGRILAVHNHVTCYEDGFGNATRAITEHLDGDGQTVAREESTHAYRNVAEPWRIGRLTHSTSRMTRPGEPPVERGTRFAYDLDSPAQTGLLTREQVQPGLRDQDLSQAYVHDAFGNRTLEWQCSGEVSREHCDDASDTDRVAHRPVQEGDEPSPVVHRYQRTRFDTRLPVDRQRGRFADEQSIPYFAPSAPQASTEHVRRVVLERNAFGDVVRERDANGRESGALFGALGRPFYRWIQTGATNATRAGEAIRLRWCAGNGDGAVVSCPAGAAFREEILSDTAPTQWRYHDVLGRITAQVTQTFNAGVPGADLSGTCTGYDAHGRVIHDSIPAFLDGSGEPSFLPGINQDFCTGEQPATQTHFDAQGRTVAVVAPDLSITTTRYQDNETIVTDPRRSVLVQRRNALGELVRTVDAAGLVVTYRYTADGSTRRVTRDGGNGAIDSVAVFDALGRKIRQSDPDSGTRHFAYNAAGERLRSTDATGQVIRYHRDALGRIWQRSSQASPCTPSSCGLDAISRTTDRYTYDVAINGLGLLAQESREDDGRVTYLRDHHYDALARSEHRETAFDGRRWTEHTRYDAAGRAIAQQDATGHSLTTVYTPRGFVAALDDTQARPARLYEVLATDARGEVTRERRGSSPAMMTERTYDPVTGRPDTVCSGVACALQDWDYDYDAVGNLTRRARDGLQNASARDVEEFEYDAVGRLQSARLTTHQGAASSRALVALTYDRLGNICSKDGVFYRYGGRSGCVGSLGESSAPHAVIAAGDTDFRYDANGNQTSATGTSGHRQLRFDAQDRVASITVGSGPRPLLQSTFRYAPDDSPTLRIDAGPTGKRVTRQIGNVESVTTEDGRHLFRRYLGGVAVGLIGENSFGELRYLFGDHQGSLDIVADGAGHRVEALAYSPTGERRDRATYGLAALAPVTLAQGFTGHEHVDTAGVITLGARLYDPRLGRFLQADATVDTGAQGLNRYSYVLNNPLSLTDPSGHASWQRWVRAAAAIVITVYTGGAAAGAWSFFGASVTTTAGALGVSALGGFAAGAIQSGTLQGGVYGAFSSAVFYGIGSAFSAYGNAGNFAGSSLSAGAWSAKVLSHAVAGGVISALQGGRFGHGFMTAGASQAAGGVIGRVDVRNGGFSLSRVVTAAVAGGSVSAATGGKFANGAITAAFARLFNDEAHRLANGDVRIDRDDGSSETRRGGSLSWRNNNPGNMIAGVRHHLPIGRNGRFAIFSDELEGFDAMVDNLLTPRYQGQTMGGAIATWAPGVDGNDPAHYANTLAAWTGVAASTAMSSLSADQLRSVAAAIQRFEGWRPGTVSITPARPPVVEPAGTLPYTIPNYR</sequence>
<dbReference type="InterPro" id="IPR022045">
    <property type="entry name" value="TcdB_toxin_mid/N"/>
</dbReference>
<dbReference type="EMBL" id="CP104694">
    <property type="protein sequence ID" value="UXI68899.1"/>
    <property type="molecule type" value="Genomic_DNA"/>
</dbReference>
<gene>
    <name evidence="6" type="ORF">N4264_04380</name>
</gene>
<reference evidence="6" key="1">
    <citation type="submission" date="2022-09" db="EMBL/GenBank/DDBJ databases">
        <title>Tahibacter sp. nov., isolated from a fresh water.</title>
        <authorList>
            <person name="Baek J.H."/>
            <person name="Lee J.K."/>
            <person name="Kim J.M."/>
            <person name="Jeon C.O."/>
        </authorList>
    </citation>
    <scope>NUCLEOTIDE SEQUENCE</scope>
    <source>
        <strain evidence="6">W38</strain>
    </source>
</reference>